<dbReference type="InterPro" id="IPR003280">
    <property type="entry name" value="2pore_dom_K_chnl"/>
</dbReference>
<accession>A0ABU2HY36</accession>
<feature type="transmembrane region" description="Helical" evidence="8">
    <location>
        <begin position="78"/>
        <end position="102"/>
    </location>
</feature>
<evidence type="ECO:0000256" key="4">
    <source>
        <dbReference type="ARBA" id="ARBA00022989"/>
    </source>
</evidence>
<evidence type="ECO:0000256" key="3">
    <source>
        <dbReference type="ARBA" id="ARBA00022692"/>
    </source>
</evidence>
<evidence type="ECO:0000256" key="2">
    <source>
        <dbReference type="ARBA" id="ARBA00022448"/>
    </source>
</evidence>
<evidence type="ECO:0000256" key="1">
    <source>
        <dbReference type="ARBA" id="ARBA00004141"/>
    </source>
</evidence>
<dbReference type="SUPFAM" id="SSF81324">
    <property type="entry name" value="Voltage-gated potassium channels"/>
    <property type="match status" value="1"/>
</dbReference>
<name>A0ABU2HY36_9RHOB</name>
<reference evidence="11" key="1">
    <citation type="submission" date="2023-07" db="EMBL/GenBank/DDBJ databases">
        <title>Paracoccus sp. MBLB3053 whole genome sequence.</title>
        <authorList>
            <person name="Hwang C.Y."/>
            <person name="Cho E.-S."/>
            <person name="Seo M.-J."/>
        </authorList>
    </citation>
    <scope>NUCLEOTIDE SEQUENCE [LARGE SCALE GENOMIC DNA]</scope>
    <source>
        <strain evidence="11">MBLB3053</strain>
    </source>
</reference>
<evidence type="ECO:0000256" key="5">
    <source>
        <dbReference type="ARBA" id="ARBA00023065"/>
    </source>
</evidence>
<dbReference type="EMBL" id="JAVQLW010000005">
    <property type="protein sequence ID" value="MDS9469973.1"/>
    <property type="molecule type" value="Genomic_DNA"/>
</dbReference>
<protein>
    <submittedName>
        <fullName evidence="10">Potassium channel family protein</fullName>
    </submittedName>
</protein>
<dbReference type="Pfam" id="PF07885">
    <property type="entry name" value="Ion_trans_2"/>
    <property type="match status" value="1"/>
</dbReference>
<gene>
    <name evidence="10" type="ORF">RGQ15_20700</name>
</gene>
<evidence type="ECO:0000259" key="9">
    <source>
        <dbReference type="Pfam" id="PF07885"/>
    </source>
</evidence>
<dbReference type="InterPro" id="IPR013099">
    <property type="entry name" value="K_chnl_dom"/>
</dbReference>
<keyword evidence="4 8" id="KW-1133">Transmembrane helix</keyword>
<dbReference type="RefSeq" id="WP_311162759.1">
    <property type="nucleotide sequence ID" value="NZ_JAVQLW010000005.1"/>
</dbReference>
<dbReference type="Gene3D" id="1.10.287.70">
    <property type="match status" value="1"/>
</dbReference>
<organism evidence="10 11">
    <name type="scientific">Paracoccus aurantius</name>
    <dbReference type="NCBI Taxonomy" id="3073814"/>
    <lineage>
        <taxon>Bacteria</taxon>
        <taxon>Pseudomonadati</taxon>
        <taxon>Pseudomonadota</taxon>
        <taxon>Alphaproteobacteria</taxon>
        <taxon>Rhodobacterales</taxon>
        <taxon>Paracoccaceae</taxon>
        <taxon>Paracoccus</taxon>
    </lineage>
</organism>
<keyword evidence="2" id="KW-0813">Transport</keyword>
<dbReference type="Proteomes" id="UP001269144">
    <property type="component" value="Unassembled WGS sequence"/>
</dbReference>
<keyword evidence="6 8" id="KW-0472">Membrane</keyword>
<comment type="subcellular location">
    <subcellularLocation>
        <location evidence="1">Membrane</location>
        <topology evidence="1">Multi-pass membrane protein</topology>
    </subcellularLocation>
</comment>
<keyword evidence="3 8" id="KW-0812">Transmembrane</keyword>
<dbReference type="PANTHER" id="PTHR11003:SF291">
    <property type="entry name" value="IP11374P"/>
    <property type="match status" value="1"/>
</dbReference>
<keyword evidence="5" id="KW-0406">Ion transport</keyword>
<feature type="transmembrane region" description="Helical" evidence="8">
    <location>
        <begin position="25"/>
        <end position="44"/>
    </location>
</feature>
<keyword evidence="11" id="KW-1185">Reference proteome</keyword>
<dbReference type="GO" id="GO:0034220">
    <property type="term" value="P:monoatomic ion transmembrane transport"/>
    <property type="evidence" value="ECO:0007669"/>
    <property type="project" value="UniProtKB-KW"/>
</dbReference>
<feature type="domain" description="Potassium channel" evidence="9">
    <location>
        <begin position="29"/>
        <end position="102"/>
    </location>
</feature>
<keyword evidence="7 10" id="KW-0407">Ion channel</keyword>
<comment type="caution">
    <text evidence="10">The sequence shown here is derived from an EMBL/GenBank/DDBJ whole genome shotgun (WGS) entry which is preliminary data.</text>
</comment>
<dbReference type="PANTHER" id="PTHR11003">
    <property type="entry name" value="POTASSIUM CHANNEL, SUBFAMILY K"/>
    <property type="match status" value="1"/>
</dbReference>
<evidence type="ECO:0000313" key="10">
    <source>
        <dbReference type="EMBL" id="MDS9469973.1"/>
    </source>
</evidence>
<evidence type="ECO:0000313" key="11">
    <source>
        <dbReference type="Proteomes" id="UP001269144"/>
    </source>
</evidence>
<proteinExistence type="predicted"/>
<sequence>MRILLSYLLLFRAIIQACRTPRVQALGLICMLIALLQALVFSLIEGWGLVDAFYFAVVSMATVGYGDLAPETRLGKLLAIGFLMIGIGVFVLTVSSIAQVILKHLEEGEARNDLIRRRSGRK</sequence>
<evidence type="ECO:0000256" key="6">
    <source>
        <dbReference type="ARBA" id="ARBA00023136"/>
    </source>
</evidence>
<evidence type="ECO:0000256" key="7">
    <source>
        <dbReference type="ARBA" id="ARBA00023303"/>
    </source>
</evidence>
<evidence type="ECO:0000256" key="8">
    <source>
        <dbReference type="SAM" id="Phobius"/>
    </source>
</evidence>